<evidence type="ECO:0000313" key="3">
    <source>
        <dbReference type="Proteomes" id="UP000242791"/>
    </source>
</evidence>
<evidence type="ECO:0000256" key="1">
    <source>
        <dbReference type="SAM" id="MobiDB-lite"/>
    </source>
</evidence>
<protein>
    <submittedName>
        <fullName evidence="2">Uncharacterized protein</fullName>
    </submittedName>
</protein>
<dbReference type="VEuPathDB" id="FungiDB:ACJ73_05977"/>
<dbReference type="AlphaFoldDB" id="A0A1J9Q2B9"/>
<organism evidence="2 3">
    <name type="scientific">Blastomyces percursus</name>
    <dbReference type="NCBI Taxonomy" id="1658174"/>
    <lineage>
        <taxon>Eukaryota</taxon>
        <taxon>Fungi</taxon>
        <taxon>Dikarya</taxon>
        <taxon>Ascomycota</taxon>
        <taxon>Pezizomycotina</taxon>
        <taxon>Eurotiomycetes</taxon>
        <taxon>Eurotiomycetidae</taxon>
        <taxon>Onygenales</taxon>
        <taxon>Ajellomycetaceae</taxon>
        <taxon>Blastomyces</taxon>
    </lineage>
</organism>
<proteinExistence type="predicted"/>
<feature type="compositionally biased region" description="Polar residues" evidence="1">
    <location>
        <begin position="35"/>
        <end position="46"/>
    </location>
</feature>
<keyword evidence="3" id="KW-1185">Reference proteome</keyword>
<dbReference type="EMBL" id="LGTZ01000990">
    <property type="protein sequence ID" value="OJD22672.1"/>
    <property type="molecule type" value="Genomic_DNA"/>
</dbReference>
<reference evidence="2 3" key="1">
    <citation type="submission" date="2015-08" db="EMBL/GenBank/DDBJ databases">
        <title>Emmonsia species relationships and genome sequence.</title>
        <authorList>
            <person name="Cuomo C.A."/>
            <person name="Schwartz I.S."/>
            <person name="Kenyon C."/>
            <person name="De Hoog G.S."/>
            <person name="Govender N.P."/>
            <person name="Botha A."/>
            <person name="Moreno L."/>
            <person name="De Vries M."/>
            <person name="Munoz J.F."/>
            <person name="Stielow J.B."/>
        </authorList>
    </citation>
    <scope>NUCLEOTIDE SEQUENCE [LARGE SCALE GENOMIC DNA]</scope>
    <source>
        <strain evidence="2 3">EI222</strain>
    </source>
</reference>
<accession>A0A1J9Q2B9</accession>
<gene>
    <name evidence="2" type="ORF">ACJ73_05977</name>
</gene>
<sequence length="46" mass="5047">MNTMVLKKIGSQTQEQVQISLSSVQPKRAKDKLTSQEITSPESLAS</sequence>
<feature type="region of interest" description="Disordered" evidence="1">
    <location>
        <begin position="22"/>
        <end position="46"/>
    </location>
</feature>
<evidence type="ECO:0000313" key="2">
    <source>
        <dbReference type="EMBL" id="OJD22672.1"/>
    </source>
</evidence>
<name>A0A1J9Q2B9_9EURO</name>
<comment type="caution">
    <text evidence="2">The sequence shown here is derived from an EMBL/GenBank/DDBJ whole genome shotgun (WGS) entry which is preliminary data.</text>
</comment>
<dbReference type="Proteomes" id="UP000242791">
    <property type="component" value="Unassembled WGS sequence"/>
</dbReference>